<name>W5MUJ6_LEPOC</name>
<dbReference type="OMA" id="MDVHMLV"/>
<dbReference type="STRING" id="7918.ENSLOCP00000012055"/>
<dbReference type="GO" id="GO:0051601">
    <property type="term" value="P:exocyst localization"/>
    <property type="evidence" value="ECO:0000318"/>
    <property type="project" value="GO_Central"/>
</dbReference>
<evidence type="ECO:0000313" key="5">
    <source>
        <dbReference type="Proteomes" id="UP000018468"/>
    </source>
</evidence>
<dbReference type="Gene3D" id="1.10.357.70">
    <property type="entry name" value="Exocyst complex component Sec6, C-terminal domain"/>
    <property type="match status" value="1"/>
</dbReference>
<proteinExistence type="inferred from homology"/>
<sequence length="783" mass="88529">MAEGEQGQVEVTEEPGSEVREPPDPGKGASGVSHTDGLETKDKKQRPLGRIGTLRESFKAVLPSALIQYRKKLQDGGDVELRKFSRAETGNGHGNELLSPSSPGQSSEGRSPKATTPFKRSSKGWSSLRVTSKSERYSRSSSEENVYSEPQLRSEPASPGCEDTGKSPPHSPPKKGGFNLSSLLKTPKKFSPLPLGNVEEAASEENKEEPKQREIPSPPLSVMQISNLIDKGVLEEAHLNLLSLRMELEGERAGGQVGEVDLYRKEKDLHLLYSSLRDKVKSIVRDSSSLLSSSQDLLPAALRIIEEEEGRGEGEPGSSEPETWRALWRCSVREGVQASIDSVHLDSKVQNPSWLSVHLGLLGAAVLNNLQNVKNNLQPCYPPEGFCVFETYVDCYHQAVSEHLQKIKQQVLEVKECYALLHWISKDYPGEKVMGSPSLQPEMSTENIVLPLEENELDRIRSNYCNALQVELRNTLKNLMKLEAEEMWQNGKEPEILNDFYHSEMQIDICKVINACVTNSGEISKEVEKTVVNTCAEELTHFSQQFQSAFKQWRQSLANPSQYLIMYINSFTDIKEHMETYKETSPAAVEELVKDTDTTIESFGQSLLEHLKGETELHFRKLMTKKWLSSSDDFQKIVERIEDLSQHCRRMKKPYLQSFVNDVHYHMTKAYVAQVLKNEYSCKNRRHEKAAEKMRGEWEELQKEFDNLGTTCDWLRPLGQHLCDIIGMKNKSDIKDRLELLVTDYPDVSRKHVSAILFFRGLTGGQERQAILQRLEELKHTTG</sequence>
<dbReference type="PANTHER" id="PTHR21292">
    <property type="entry name" value="EXOCYST COMPLEX COMPONENT SEC6-RELATED"/>
    <property type="match status" value="1"/>
</dbReference>
<organism evidence="4 5">
    <name type="scientific">Lepisosteus oculatus</name>
    <name type="common">Spotted gar</name>
    <dbReference type="NCBI Taxonomy" id="7918"/>
    <lineage>
        <taxon>Eukaryota</taxon>
        <taxon>Metazoa</taxon>
        <taxon>Chordata</taxon>
        <taxon>Craniata</taxon>
        <taxon>Vertebrata</taxon>
        <taxon>Euteleostomi</taxon>
        <taxon>Actinopterygii</taxon>
        <taxon>Neopterygii</taxon>
        <taxon>Holostei</taxon>
        <taxon>Semionotiformes</taxon>
        <taxon>Lepisosteidae</taxon>
        <taxon>Lepisosteus</taxon>
    </lineage>
</organism>
<feature type="region of interest" description="Disordered" evidence="3">
    <location>
        <begin position="199"/>
        <end position="218"/>
    </location>
</feature>
<reference evidence="4" key="3">
    <citation type="submission" date="2025-09" db="UniProtKB">
        <authorList>
            <consortium name="Ensembl"/>
        </authorList>
    </citation>
    <scope>IDENTIFICATION</scope>
</reference>
<dbReference type="eggNOG" id="KOG2286">
    <property type="taxonomic scope" value="Eukaryota"/>
</dbReference>
<feature type="coiled-coil region" evidence="2">
    <location>
        <begin position="677"/>
        <end position="704"/>
    </location>
</feature>
<keyword evidence="5" id="KW-1185">Reference proteome</keyword>
<dbReference type="Pfam" id="PF06046">
    <property type="entry name" value="Sec6"/>
    <property type="match status" value="1"/>
</dbReference>
<feature type="region of interest" description="Disordered" evidence="3">
    <location>
        <begin position="1"/>
        <end position="56"/>
    </location>
</feature>
<feature type="compositionally biased region" description="Basic and acidic residues" evidence="3">
    <location>
        <begin position="132"/>
        <end position="142"/>
    </location>
</feature>
<dbReference type="AlphaFoldDB" id="W5MUJ6"/>
<protein>
    <submittedName>
        <fullName evidence="4">Uncharacterized protein</fullName>
    </submittedName>
</protein>
<dbReference type="GO" id="GO:0000149">
    <property type="term" value="F:SNARE binding"/>
    <property type="evidence" value="ECO:0000318"/>
    <property type="project" value="GO_Central"/>
</dbReference>
<dbReference type="InterPro" id="IPR042532">
    <property type="entry name" value="EXOC3/Sec6_C"/>
</dbReference>
<dbReference type="Bgee" id="ENSLOCG00000009862">
    <property type="expression patterns" value="Expressed in pharyngeal gill and 8 other cell types or tissues"/>
</dbReference>
<evidence type="ECO:0000256" key="3">
    <source>
        <dbReference type="SAM" id="MobiDB-lite"/>
    </source>
</evidence>
<dbReference type="Proteomes" id="UP000018468">
    <property type="component" value="Linkage group LG7"/>
</dbReference>
<evidence type="ECO:0000256" key="2">
    <source>
        <dbReference type="SAM" id="Coils"/>
    </source>
</evidence>
<feature type="region of interest" description="Disordered" evidence="3">
    <location>
        <begin position="83"/>
        <end position="194"/>
    </location>
</feature>
<dbReference type="GO" id="GO:0000145">
    <property type="term" value="C:exocyst"/>
    <property type="evidence" value="ECO:0000318"/>
    <property type="project" value="GO_Central"/>
</dbReference>
<comment type="similarity">
    <text evidence="1">Belongs to the SEC6 family.</text>
</comment>
<dbReference type="InterPro" id="IPR010326">
    <property type="entry name" value="EXOC3/Sec6"/>
</dbReference>
<dbReference type="HOGENOM" id="CLU_016260_0_0_1"/>
<accession>W5MUJ6</accession>
<dbReference type="InParanoid" id="W5MUJ6"/>
<feature type="compositionally biased region" description="Polar residues" evidence="3">
    <location>
        <begin position="98"/>
        <end position="109"/>
    </location>
</feature>
<dbReference type="GO" id="GO:0006887">
    <property type="term" value="P:exocytosis"/>
    <property type="evidence" value="ECO:0000318"/>
    <property type="project" value="GO_Central"/>
</dbReference>
<reference evidence="5" key="1">
    <citation type="submission" date="2011-12" db="EMBL/GenBank/DDBJ databases">
        <title>The Draft Genome of Lepisosteus oculatus.</title>
        <authorList>
            <consortium name="The Broad Institute Genome Assembly &amp; Analysis Group"/>
            <consortium name="Computational R&amp;D Group"/>
            <consortium name="and Sequencing Platform"/>
            <person name="Di Palma F."/>
            <person name="Alfoldi J."/>
            <person name="Johnson J."/>
            <person name="Berlin A."/>
            <person name="Gnerre S."/>
            <person name="Jaffe D."/>
            <person name="MacCallum I."/>
            <person name="Young S."/>
            <person name="Walker B.J."/>
            <person name="Lander E.S."/>
            <person name="Lindblad-Toh K."/>
        </authorList>
    </citation>
    <scope>NUCLEOTIDE SEQUENCE [LARGE SCALE GENOMIC DNA]</scope>
</reference>
<dbReference type="GeneTree" id="ENSGT01030000234613"/>
<feature type="compositionally biased region" description="Low complexity" evidence="3">
    <location>
        <begin position="1"/>
        <end position="10"/>
    </location>
</feature>
<feature type="compositionally biased region" description="Basic and acidic residues" evidence="3">
    <location>
        <begin position="204"/>
        <end position="214"/>
    </location>
</feature>
<evidence type="ECO:0000256" key="1">
    <source>
        <dbReference type="ARBA" id="ARBA00009447"/>
    </source>
</evidence>
<dbReference type="EMBL" id="AHAT01003828">
    <property type="status" value="NOT_ANNOTATED_CDS"/>
    <property type="molecule type" value="Genomic_DNA"/>
</dbReference>
<evidence type="ECO:0000313" key="4">
    <source>
        <dbReference type="Ensembl" id="ENSLOCP00000012055.1"/>
    </source>
</evidence>
<keyword evidence="2" id="KW-0175">Coiled coil</keyword>
<reference evidence="4" key="2">
    <citation type="submission" date="2025-08" db="UniProtKB">
        <authorList>
            <consortium name="Ensembl"/>
        </authorList>
    </citation>
    <scope>IDENTIFICATION</scope>
</reference>
<dbReference type="Ensembl" id="ENSLOCT00000012076.1">
    <property type="protein sequence ID" value="ENSLOCP00000012055.1"/>
    <property type="gene ID" value="ENSLOCG00000009862.1"/>
</dbReference>
<dbReference type="PANTHER" id="PTHR21292:SF7">
    <property type="entry name" value="EXOCYST COMPLEX COMPONENT 3-LIKE 2"/>
    <property type="match status" value="1"/>
</dbReference>